<dbReference type="Proteomes" id="UP000002774">
    <property type="component" value="Chromosome"/>
</dbReference>
<dbReference type="PANTHER" id="PTHR46401">
    <property type="entry name" value="GLYCOSYLTRANSFERASE WBBK-RELATED"/>
    <property type="match status" value="1"/>
</dbReference>
<gene>
    <name evidence="3" type="ORF">Mucpa_4619</name>
</gene>
<dbReference type="OrthoDB" id="9771846at2"/>
<proteinExistence type="predicted"/>
<accession>H1Y8U2</accession>
<dbReference type="InterPro" id="IPR001296">
    <property type="entry name" value="Glyco_trans_1"/>
</dbReference>
<dbReference type="RefSeq" id="WP_008509599.1">
    <property type="nucleotide sequence ID" value="NZ_CM001403.1"/>
</dbReference>
<evidence type="ECO:0000313" key="3">
    <source>
        <dbReference type="EMBL" id="EHQ28708.1"/>
    </source>
</evidence>
<name>H1Y8U2_9SPHI</name>
<dbReference type="GO" id="GO:0016757">
    <property type="term" value="F:glycosyltransferase activity"/>
    <property type="evidence" value="ECO:0007669"/>
    <property type="project" value="InterPro"/>
</dbReference>
<evidence type="ECO:0000256" key="1">
    <source>
        <dbReference type="ARBA" id="ARBA00022679"/>
    </source>
</evidence>
<dbReference type="PANTHER" id="PTHR46401:SF2">
    <property type="entry name" value="GLYCOSYLTRANSFERASE WBBK-RELATED"/>
    <property type="match status" value="1"/>
</dbReference>
<dbReference type="GO" id="GO:0009103">
    <property type="term" value="P:lipopolysaccharide biosynthetic process"/>
    <property type="evidence" value="ECO:0007669"/>
    <property type="project" value="TreeGrafter"/>
</dbReference>
<feature type="domain" description="Glycosyl transferase family 1" evidence="2">
    <location>
        <begin position="213"/>
        <end position="362"/>
    </location>
</feature>
<dbReference type="HOGENOM" id="CLU_009583_6_2_10"/>
<keyword evidence="1 3" id="KW-0808">Transferase</keyword>
<dbReference type="EMBL" id="CM001403">
    <property type="protein sequence ID" value="EHQ28708.1"/>
    <property type="molecule type" value="Genomic_DNA"/>
</dbReference>
<keyword evidence="4" id="KW-1185">Reference proteome</keyword>
<dbReference type="STRING" id="714943.Mucpa_4619"/>
<dbReference type="Pfam" id="PF00534">
    <property type="entry name" value="Glycos_transf_1"/>
    <property type="match status" value="1"/>
</dbReference>
<organism evidence="3 4">
    <name type="scientific">Mucilaginibacter paludis DSM 18603</name>
    <dbReference type="NCBI Taxonomy" id="714943"/>
    <lineage>
        <taxon>Bacteria</taxon>
        <taxon>Pseudomonadati</taxon>
        <taxon>Bacteroidota</taxon>
        <taxon>Sphingobacteriia</taxon>
        <taxon>Sphingobacteriales</taxon>
        <taxon>Sphingobacteriaceae</taxon>
        <taxon>Mucilaginibacter</taxon>
    </lineage>
</organism>
<evidence type="ECO:0000313" key="4">
    <source>
        <dbReference type="Proteomes" id="UP000002774"/>
    </source>
</evidence>
<dbReference type="CDD" id="cd03801">
    <property type="entry name" value="GT4_PimA-like"/>
    <property type="match status" value="1"/>
</dbReference>
<dbReference type="eggNOG" id="COG0438">
    <property type="taxonomic scope" value="Bacteria"/>
</dbReference>
<reference evidence="3" key="1">
    <citation type="submission" date="2011-09" db="EMBL/GenBank/DDBJ databases">
        <title>The permanent draft genome of Mucilaginibacter paludis DSM 18603.</title>
        <authorList>
            <consortium name="US DOE Joint Genome Institute (JGI-PGF)"/>
            <person name="Lucas S."/>
            <person name="Han J."/>
            <person name="Lapidus A."/>
            <person name="Bruce D."/>
            <person name="Goodwin L."/>
            <person name="Pitluck S."/>
            <person name="Peters L."/>
            <person name="Kyrpides N."/>
            <person name="Mavromatis K."/>
            <person name="Ivanova N."/>
            <person name="Mikhailova N."/>
            <person name="Held B."/>
            <person name="Detter J.C."/>
            <person name="Tapia R."/>
            <person name="Han C."/>
            <person name="Land M."/>
            <person name="Hauser L."/>
            <person name="Markowitz V."/>
            <person name="Cheng J.-F."/>
            <person name="Hugenholtz P."/>
            <person name="Woyke T."/>
            <person name="Wu D."/>
            <person name="Tindall B."/>
            <person name="Brambilla E."/>
            <person name="Klenk H.-P."/>
            <person name="Eisen J.A."/>
        </authorList>
    </citation>
    <scope>NUCLEOTIDE SEQUENCE [LARGE SCALE GENOMIC DNA]</scope>
    <source>
        <strain evidence="3">DSM 18603</strain>
    </source>
</reference>
<dbReference type="SUPFAM" id="SSF53756">
    <property type="entry name" value="UDP-Glycosyltransferase/glycogen phosphorylase"/>
    <property type="match status" value="1"/>
</dbReference>
<evidence type="ECO:0000259" key="2">
    <source>
        <dbReference type="Pfam" id="PF00534"/>
    </source>
</evidence>
<dbReference type="AlphaFoldDB" id="H1Y8U2"/>
<protein>
    <submittedName>
        <fullName evidence="3">Glycosyl transferase group 1</fullName>
    </submittedName>
</protein>
<sequence length="390" mass="44403">MTVVYYTSTYFLDISLEIINVLKKQVDLHVFIEVTSASKKVNIVNIEHLPVEKKLVEPSVLLSAQSYRQLEPYFTGTASTHFVIHPHRSGLSFSTLQASIAVWKYMKPFKPAIIHFEGYTLRTVGMLPFLFSFKKAFLAVHDPVPHSGEKSWKIGLPNLLFFNLPYKKHFLFYSRFSRDLFVKHYPRIKEQKLLVPMCPFSYYKGLGSGDEIESEPGAILFFGRISLYKGIEVLLQAMPAVIEQFPRQKLIIAGKATEGYAFKELIPDEYKKNILIYNRYIPNEELINLIKKAKFIVCPYLDATQSGVLMTAFALNKTVIASDVGSFPEFIINNVNGLLVEPGSVASLSAKIIKALSNHFYKTLEKNVVSANTENCWEKSLENLLEAYHH</sequence>
<dbReference type="Gene3D" id="3.40.50.2000">
    <property type="entry name" value="Glycogen Phosphorylase B"/>
    <property type="match status" value="2"/>
</dbReference>